<protein>
    <submittedName>
        <fullName evidence="1">Uncharacterized protein</fullName>
    </submittedName>
</protein>
<dbReference type="Proteomes" id="UP000499080">
    <property type="component" value="Unassembled WGS sequence"/>
</dbReference>
<evidence type="ECO:0000313" key="2">
    <source>
        <dbReference type="Proteomes" id="UP000499080"/>
    </source>
</evidence>
<sequence>MGIAKPREAFLDAVDPLKPGLFSGKRHGIGLSQSQNLFFPQHLTPCCNTPKDMRRTMVGKDNLDPPTHYLPKRSNLASLRRNQPTLRPHYYKGRCKEIFRLPGTTI</sequence>
<proteinExistence type="predicted"/>
<dbReference type="EMBL" id="BGPR01071044">
    <property type="protein sequence ID" value="GBO44356.1"/>
    <property type="molecule type" value="Genomic_DNA"/>
</dbReference>
<name>A0A4Y2X5G0_ARAVE</name>
<keyword evidence="2" id="KW-1185">Reference proteome</keyword>
<reference evidence="1 2" key="1">
    <citation type="journal article" date="2019" name="Sci. Rep.">
        <title>Orb-weaving spider Araneus ventricosus genome elucidates the spidroin gene catalogue.</title>
        <authorList>
            <person name="Kono N."/>
            <person name="Nakamura H."/>
            <person name="Ohtoshi R."/>
            <person name="Moran D.A.P."/>
            <person name="Shinohara A."/>
            <person name="Yoshida Y."/>
            <person name="Fujiwara M."/>
            <person name="Mori M."/>
            <person name="Tomita M."/>
            <person name="Arakawa K."/>
        </authorList>
    </citation>
    <scope>NUCLEOTIDE SEQUENCE [LARGE SCALE GENOMIC DNA]</scope>
</reference>
<accession>A0A4Y2X5G0</accession>
<organism evidence="1 2">
    <name type="scientific">Araneus ventricosus</name>
    <name type="common">Orbweaver spider</name>
    <name type="synonym">Epeira ventricosa</name>
    <dbReference type="NCBI Taxonomy" id="182803"/>
    <lineage>
        <taxon>Eukaryota</taxon>
        <taxon>Metazoa</taxon>
        <taxon>Ecdysozoa</taxon>
        <taxon>Arthropoda</taxon>
        <taxon>Chelicerata</taxon>
        <taxon>Arachnida</taxon>
        <taxon>Araneae</taxon>
        <taxon>Araneomorphae</taxon>
        <taxon>Entelegynae</taxon>
        <taxon>Araneoidea</taxon>
        <taxon>Araneidae</taxon>
        <taxon>Araneus</taxon>
    </lineage>
</organism>
<comment type="caution">
    <text evidence="1">The sequence shown here is derived from an EMBL/GenBank/DDBJ whole genome shotgun (WGS) entry which is preliminary data.</text>
</comment>
<gene>
    <name evidence="1" type="ORF">AVEN_132924_1</name>
</gene>
<evidence type="ECO:0000313" key="1">
    <source>
        <dbReference type="EMBL" id="GBO44356.1"/>
    </source>
</evidence>
<dbReference type="AlphaFoldDB" id="A0A4Y2X5G0"/>